<dbReference type="AlphaFoldDB" id="A0AAW2Q1T8"/>
<keyword evidence="1" id="KW-0645">Protease</keyword>
<dbReference type="CDD" id="cd09272">
    <property type="entry name" value="RNase_HI_RT_Ty1"/>
    <property type="match status" value="1"/>
</dbReference>
<reference evidence="4" key="1">
    <citation type="submission" date="2020-06" db="EMBL/GenBank/DDBJ databases">
        <authorList>
            <person name="Li T."/>
            <person name="Hu X."/>
            <person name="Zhang T."/>
            <person name="Song X."/>
            <person name="Zhang H."/>
            <person name="Dai N."/>
            <person name="Sheng W."/>
            <person name="Hou X."/>
            <person name="Wei L."/>
        </authorList>
    </citation>
    <scope>NUCLEOTIDE SEQUENCE</scope>
    <source>
        <strain evidence="4">G02</strain>
        <tissue evidence="4">Leaf</tissue>
    </source>
</reference>
<feature type="region of interest" description="Disordered" evidence="2">
    <location>
        <begin position="573"/>
        <end position="617"/>
    </location>
</feature>
<comment type="caution">
    <text evidence="4">The sequence shown here is derived from an EMBL/GenBank/DDBJ whole genome shotgun (WGS) entry which is preliminary data.</text>
</comment>
<dbReference type="GO" id="GO:0015074">
    <property type="term" value="P:DNA integration"/>
    <property type="evidence" value="ECO:0007669"/>
    <property type="project" value="InterPro"/>
</dbReference>
<dbReference type="GO" id="GO:0003676">
    <property type="term" value="F:nucleic acid binding"/>
    <property type="evidence" value="ECO:0007669"/>
    <property type="project" value="InterPro"/>
</dbReference>
<dbReference type="InterPro" id="IPR043502">
    <property type="entry name" value="DNA/RNA_pol_sf"/>
</dbReference>
<dbReference type="PANTHER" id="PTHR11439:SF470">
    <property type="entry name" value="CYSTEINE-RICH RLK (RECEPTOR-LIKE PROTEIN KINASE) 8"/>
    <property type="match status" value="1"/>
</dbReference>
<evidence type="ECO:0000313" key="4">
    <source>
        <dbReference type="EMBL" id="KAL0361708.1"/>
    </source>
</evidence>
<organism evidence="4">
    <name type="scientific">Sesamum radiatum</name>
    <name type="common">Black benniseed</name>
    <dbReference type="NCBI Taxonomy" id="300843"/>
    <lineage>
        <taxon>Eukaryota</taxon>
        <taxon>Viridiplantae</taxon>
        <taxon>Streptophyta</taxon>
        <taxon>Embryophyta</taxon>
        <taxon>Tracheophyta</taxon>
        <taxon>Spermatophyta</taxon>
        <taxon>Magnoliopsida</taxon>
        <taxon>eudicotyledons</taxon>
        <taxon>Gunneridae</taxon>
        <taxon>Pentapetalae</taxon>
        <taxon>asterids</taxon>
        <taxon>lamiids</taxon>
        <taxon>Lamiales</taxon>
        <taxon>Pedaliaceae</taxon>
        <taxon>Sesamum</taxon>
    </lineage>
</organism>
<accession>A0AAW2Q1T8</accession>
<dbReference type="Pfam" id="PF22936">
    <property type="entry name" value="Pol_BBD"/>
    <property type="match status" value="1"/>
</dbReference>
<reference evidence="4" key="2">
    <citation type="journal article" date="2024" name="Plant">
        <title>Genomic evolution and insights into agronomic trait innovations of Sesamum species.</title>
        <authorList>
            <person name="Miao H."/>
            <person name="Wang L."/>
            <person name="Qu L."/>
            <person name="Liu H."/>
            <person name="Sun Y."/>
            <person name="Le M."/>
            <person name="Wang Q."/>
            <person name="Wei S."/>
            <person name="Zheng Y."/>
            <person name="Lin W."/>
            <person name="Duan Y."/>
            <person name="Cao H."/>
            <person name="Xiong S."/>
            <person name="Wang X."/>
            <person name="Wei L."/>
            <person name="Li C."/>
            <person name="Ma Q."/>
            <person name="Ju M."/>
            <person name="Zhao R."/>
            <person name="Li G."/>
            <person name="Mu C."/>
            <person name="Tian Q."/>
            <person name="Mei H."/>
            <person name="Zhang T."/>
            <person name="Gao T."/>
            <person name="Zhang H."/>
        </authorList>
    </citation>
    <scope>NUCLEOTIDE SEQUENCE</scope>
    <source>
        <strain evidence="4">G02</strain>
    </source>
</reference>
<dbReference type="GO" id="GO:0004190">
    <property type="term" value="F:aspartic-type endopeptidase activity"/>
    <property type="evidence" value="ECO:0007669"/>
    <property type="project" value="UniProtKB-KW"/>
</dbReference>
<evidence type="ECO:0000256" key="1">
    <source>
        <dbReference type="ARBA" id="ARBA00022750"/>
    </source>
</evidence>
<dbReference type="EMBL" id="JACGWJ010000016">
    <property type="protein sequence ID" value="KAL0361708.1"/>
    <property type="molecule type" value="Genomic_DNA"/>
</dbReference>
<keyword evidence="1" id="KW-0378">Hydrolase</keyword>
<feature type="compositionally biased region" description="Polar residues" evidence="2">
    <location>
        <begin position="602"/>
        <end position="611"/>
    </location>
</feature>
<proteinExistence type="predicted"/>
<dbReference type="SUPFAM" id="SSF56672">
    <property type="entry name" value="DNA/RNA polymerases"/>
    <property type="match status" value="1"/>
</dbReference>
<protein>
    <submittedName>
        <fullName evidence="4">Retrovirus-related Pol polyprotein from transposon RE1</fullName>
    </submittedName>
</protein>
<dbReference type="Pfam" id="PF07727">
    <property type="entry name" value="RVT_2"/>
    <property type="match status" value="1"/>
</dbReference>
<dbReference type="InterPro" id="IPR054722">
    <property type="entry name" value="PolX-like_BBD"/>
</dbReference>
<evidence type="ECO:0000256" key="2">
    <source>
        <dbReference type="SAM" id="MobiDB-lite"/>
    </source>
</evidence>
<dbReference type="PANTHER" id="PTHR11439">
    <property type="entry name" value="GAG-POL-RELATED RETROTRANSPOSON"/>
    <property type="match status" value="1"/>
</dbReference>
<dbReference type="InterPro" id="IPR001584">
    <property type="entry name" value="Integrase_cat-core"/>
</dbReference>
<dbReference type="Gene3D" id="3.30.420.10">
    <property type="entry name" value="Ribonuclease H-like superfamily/Ribonuclease H"/>
    <property type="match status" value="1"/>
</dbReference>
<dbReference type="InterPro" id="IPR057670">
    <property type="entry name" value="SH3_retrovirus"/>
</dbReference>
<dbReference type="InterPro" id="IPR013103">
    <property type="entry name" value="RVT_2"/>
</dbReference>
<sequence>MLWDELVCLDPIPACVCPAHRQNIKREDLSQLMRFLMGLNSTYEHVRSQILLMDPRPHVQKAFSMVISVEKQLSVQVQQSVGTGGAIYQVQHRDFKHKAIMDKRSKFCDFCKKAGHLKENCFRLHGTPDWYKELTEKKRKGVGRGRGMIAAVDTAPQSLVSHTQDTDIASILRTEMRQVLLESAPAQQITNTPFDDVHINYAYSDDVMESTGKIYSFNDVDHDSWIVDSGATRHVCVNLKHFTTYYTPSKPTRVTLPNDTNNHKHIGTVRLSSCITLEHVLYIPTFSVNLLSVSQMCHSLSVSFELLKSGCILQDQWTKDILAIGRLVDNLYIFNSESFLNSFSARTSDSNSVHLHTVSSSSGDANTITQFGKTIKAIRSDNGSEFLSFRFQTILQTHGIIHKKSCVYTPQQNGVVEHKHKHLLSMARSLLFQASLPDKFWGDCILAATYIINRIPSQILNWTTPYQLLFNKAPSYDHFRVFGCLCYATNVTPSKSKFDPRAYKCIFVGYPSGQKGFKLFNIETQTYLVSRDVQFYEHVFPYSQATSSASSCPLPLGFDPVDAAVPFPVPSPTYSASSSPSSPTTTQSPPTPAPAPSNPSSVALQSSSTINPPLRKSTRTLTKPQWLNDFVCHTSSSVPNVYHLTPAYAYFIASLSTLQEPRTYKQAAQHQEWVDAMQQEILALEKNHTWDITPLPPGKHPIGCKWVFKLKVRDDGSVERCKARLVAKGFSQIEGVDYAECFSPVAKAVTVRLFLAICSAFSWPFHQLDINNAFLHGFIEEKIYMQPPEGYPVQSGHVCKLRKSLYGLKQASRQWNQELTAKLLSFGFSQSGHDHCFFFKGIKLTAIGGAVMSDPEPFRRLVGRLLYLGFTRPDISYAVQQLGQFLQRPCETHWQATLHVVRYLKGTSSTGLFFPSSNSLMVQAYCDADWASCLDSRRSVTGFCIFLGGALISWKTKKQATVSRSSAAAEYRSMGATVCELLWISYLLGDFGIPIRAPIPLFCDNRAALHITANPVFHESTKHLDIDCHIVRDQYKLGFVTPSFVRSKEQLADVFTKSLSGPLFLDLVSKLDLFTFSPRPACGGVMEMLVLCFWMLAELLKKTNC</sequence>
<dbReference type="SUPFAM" id="SSF53098">
    <property type="entry name" value="Ribonuclease H-like"/>
    <property type="match status" value="1"/>
</dbReference>
<dbReference type="InterPro" id="IPR036397">
    <property type="entry name" value="RNaseH_sf"/>
</dbReference>
<gene>
    <name evidence="4" type="ORF">Sradi_3855300</name>
</gene>
<feature type="compositionally biased region" description="Low complexity" evidence="2">
    <location>
        <begin position="573"/>
        <end position="588"/>
    </location>
</feature>
<dbReference type="Pfam" id="PF25597">
    <property type="entry name" value="SH3_retrovirus"/>
    <property type="match status" value="1"/>
</dbReference>
<evidence type="ECO:0000259" key="3">
    <source>
        <dbReference type="PROSITE" id="PS50994"/>
    </source>
</evidence>
<keyword evidence="1" id="KW-0064">Aspartyl protease</keyword>
<feature type="domain" description="Integrase catalytic" evidence="3">
    <location>
        <begin position="304"/>
        <end position="473"/>
    </location>
</feature>
<name>A0AAW2Q1T8_SESRA</name>
<dbReference type="InterPro" id="IPR012337">
    <property type="entry name" value="RNaseH-like_sf"/>
</dbReference>
<dbReference type="PROSITE" id="PS50994">
    <property type="entry name" value="INTEGRASE"/>
    <property type="match status" value="1"/>
</dbReference>